<feature type="signal peptide" evidence="3">
    <location>
        <begin position="1"/>
        <end position="18"/>
    </location>
</feature>
<dbReference type="GeneID" id="19153391"/>
<evidence type="ECO:0000256" key="2">
    <source>
        <dbReference type="SAM" id="Phobius"/>
    </source>
</evidence>
<feature type="chain" id="PRO_5004886247" description="Extracellular membrane protein CFEM domain-containing protein" evidence="3">
    <location>
        <begin position="19"/>
        <end position="347"/>
    </location>
</feature>
<keyword evidence="2" id="KW-0812">Transmembrane</keyword>
<organism evidence="4 5">
    <name type="scientific">Cochliobolus carbonum (strain 26-R-13)</name>
    <name type="common">Maize leaf spot fungus</name>
    <name type="synonym">Bipolaris zeicola</name>
    <dbReference type="NCBI Taxonomy" id="930089"/>
    <lineage>
        <taxon>Eukaryota</taxon>
        <taxon>Fungi</taxon>
        <taxon>Dikarya</taxon>
        <taxon>Ascomycota</taxon>
        <taxon>Pezizomycotina</taxon>
        <taxon>Dothideomycetes</taxon>
        <taxon>Pleosporomycetidae</taxon>
        <taxon>Pleosporales</taxon>
        <taxon>Pleosporineae</taxon>
        <taxon>Pleosporaceae</taxon>
        <taxon>Bipolaris</taxon>
    </lineage>
</organism>
<sequence length="347" mass="36924">MFPKFGVLFLLLAGLALARDIPQVPVQTPTSPTLAPASAITPAPLAHEDVFKRAIGTCGFIRGDSASPVTCGAGYNCVTTVRAQYAFACCNNVECINDWSVCRPFGQTDCMGNNLPDDTCSRIYGSILQCSEAAPYCVTYARSSTLSDSTTFVSLTCGTTSEDVLLLATVTNGAKQTASGKPAAEETESADPLAGFPSIPGLSSPTGTSTRNSPAPTGSSSNEPALSTRSIVIISVVGAVVLLLALGVGWCCWCKRIKAWWRNRRHRNADIIDPARIPQAPYQPTNYQPTNYQPSNYQPTNPRIQQWRNETLLGASPDVEPSVNGSVYGGRSVNGAAPRPMMTVHEQ</sequence>
<feature type="compositionally biased region" description="Polar residues" evidence="1">
    <location>
        <begin position="201"/>
        <end position="224"/>
    </location>
</feature>
<proteinExistence type="predicted"/>
<feature type="transmembrane region" description="Helical" evidence="2">
    <location>
        <begin position="231"/>
        <end position="254"/>
    </location>
</feature>
<evidence type="ECO:0000313" key="5">
    <source>
        <dbReference type="Proteomes" id="UP000053841"/>
    </source>
</evidence>
<keyword evidence="5" id="KW-1185">Reference proteome</keyword>
<feature type="region of interest" description="Disordered" evidence="1">
    <location>
        <begin position="177"/>
        <end position="224"/>
    </location>
</feature>
<evidence type="ECO:0000256" key="1">
    <source>
        <dbReference type="SAM" id="MobiDB-lite"/>
    </source>
</evidence>
<evidence type="ECO:0008006" key="6">
    <source>
        <dbReference type="Google" id="ProtNLM"/>
    </source>
</evidence>
<keyword evidence="3" id="KW-0732">Signal</keyword>
<dbReference type="HOGENOM" id="CLU_058080_0_0_1"/>
<evidence type="ECO:0000256" key="3">
    <source>
        <dbReference type="SAM" id="SignalP"/>
    </source>
</evidence>
<keyword evidence="2" id="KW-1133">Transmembrane helix</keyword>
<dbReference type="Proteomes" id="UP000053841">
    <property type="component" value="Unassembled WGS sequence"/>
</dbReference>
<dbReference type="eggNOG" id="ENOG502SWRX">
    <property type="taxonomic scope" value="Eukaryota"/>
</dbReference>
<gene>
    <name evidence="4" type="ORF">COCCADRAFT_92511</name>
</gene>
<dbReference type="AlphaFoldDB" id="W6YB99"/>
<dbReference type="KEGG" id="bze:COCCADRAFT_92511"/>
<dbReference type="RefSeq" id="XP_007710912.1">
    <property type="nucleotide sequence ID" value="XM_007712722.1"/>
</dbReference>
<protein>
    <recommendedName>
        <fullName evidence="6">Extracellular membrane protein CFEM domain-containing protein</fullName>
    </recommendedName>
</protein>
<dbReference type="OrthoDB" id="5347452at2759"/>
<evidence type="ECO:0000313" key="4">
    <source>
        <dbReference type="EMBL" id="EUC34800.1"/>
    </source>
</evidence>
<dbReference type="EMBL" id="KI964585">
    <property type="protein sequence ID" value="EUC34800.1"/>
    <property type="molecule type" value="Genomic_DNA"/>
</dbReference>
<reference evidence="4 5" key="1">
    <citation type="journal article" date="2013" name="PLoS Genet.">
        <title>Comparative genome structure, secondary metabolite, and effector coding capacity across Cochliobolus pathogens.</title>
        <authorList>
            <person name="Condon B.J."/>
            <person name="Leng Y."/>
            <person name="Wu D."/>
            <person name="Bushley K.E."/>
            <person name="Ohm R.A."/>
            <person name="Otillar R."/>
            <person name="Martin J."/>
            <person name="Schackwitz W."/>
            <person name="Grimwood J."/>
            <person name="MohdZainudin N."/>
            <person name="Xue C."/>
            <person name="Wang R."/>
            <person name="Manning V.A."/>
            <person name="Dhillon B."/>
            <person name="Tu Z.J."/>
            <person name="Steffenson B.J."/>
            <person name="Salamov A."/>
            <person name="Sun H."/>
            <person name="Lowry S."/>
            <person name="LaButti K."/>
            <person name="Han J."/>
            <person name="Copeland A."/>
            <person name="Lindquist E."/>
            <person name="Barry K."/>
            <person name="Schmutz J."/>
            <person name="Baker S.E."/>
            <person name="Ciuffetti L.M."/>
            <person name="Grigoriev I.V."/>
            <person name="Zhong S."/>
            <person name="Turgeon B.G."/>
        </authorList>
    </citation>
    <scope>NUCLEOTIDE SEQUENCE [LARGE SCALE GENOMIC DNA]</scope>
    <source>
        <strain evidence="4 5">26-R-13</strain>
    </source>
</reference>
<accession>W6YB99</accession>
<keyword evidence="2" id="KW-0472">Membrane</keyword>
<name>W6YB99_COCC2</name>